<dbReference type="InterPro" id="IPR045991">
    <property type="entry name" value="DUF5947"/>
</dbReference>
<sequence>MTSPIRSSRLYRLANPADTGSPLPRATPPRLKSTVDSVEGERCQLCAQAIPIGHRHLLDLTERRLRCACRACCVLFDRATAGGQRYRLVPDRRWYLPDFMLDDVIWVGLGLPVEMAFFFHDNRAGRVVAFYPSPAGAVESLLDLASWRELALANPVLDSLQPDIEALLVNRAQGARDHWLVPIDDCYALAGLIRTHWSGLTGGTRVRDELAAFFATLHDRARTVRARRPDQTDTANTANTANTVEGSKA</sequence>
<proteinExistence type="predicted"/>
<reference evidence="3" key="1">
    <citation type="journal article" date="2019" name="Int. J. Syst. Evol. Microbiol.">
        <title>The Global Catalogue of Microorganisms (GCM) 10K type strain sequencing project: providing services to taxonomists for standard genome sequencing and annotation.</title>
        <authorList>
            <consortium name="The Broad Institute Genomics Platform"/>
            <consortium name="The Broad Institute Genome Sequencing Center for Infectious Disease"/>
            <person name="Wu L."/>
            <person name="Ma J."/>
        </authorList>
    </citation>
    <scope>NUCLEOTIDE SEQUENCE [LARGE SCALE GENOMIC DNA]</scope>
    <source>
        <strain evidence="3">JCM 18304</strain>
    </source>
</reference>
<evidence type="ECO:0000256" key="1">
    <source>
        <dbReference type="SAM" id="MobiDB-lite"/>
    </source>
</evidence>
<keyword evidence="3" id="KW-1185">Reference proteome</keyword>
<dbReference type="RefSeq" id="WP_345635692.1">
    <property type="nucleotide sequence ID" value="NZ_BAABJQ010000024.1"/>
</dbReference>
<accession>A0ABP9SFT4</accession>
<name>A0ABP9SFT4_9ACTN</name>
<gene>
    <name evidence="2" type="ORF">GCM10023322_62510</name>
</gene>
<organism evidence="2 3">
    <name type="scientific">Rugosimonospora acidiphila</name>
    <dbReference type="NCBI Taxonomy" id="556531"/>
    <lineage>
        <taxon>Bacteria</taxon>
        <taxon>Bacillati</taxon>
        <taxon>Actinomycetota</taxon>
        <taxon>Actinomycetes</taxon>
        <taxon>Micromonosporales</taxon>
        <taxon>Micromonosporaceae</taxon>
        <taxon>Rugosimonospora</taxon>
    </lineage>
</organism>
<comment type="caution">
    <text evidence="2">The sequence shown here is derived from an EMBL/GenBank/DDBJ whole genome shotgun (WGS) entry which is preliminary data.</text>
</comment>
<protein>
    <submittedName>
        <fullName evidence="2">DUF5947 family protein</fullName>
    </submittedName>
</protein>
<feature type="compositionally biased region" description="Low complexity" evidence="1">
    <location>
        <begin position="234"/>
        <end position="243"/>
    </location>
</feature>
<dbReference type="Proteomes" id="UP001501570">
    <property type="component" value="Unassembled WGS sequence"/>
</dbReference>
<evidence type="ECO:0000313" key="2">
    <source>
        <dbReference type="EMBL" id="GAA5195560.1"/>
    </source>
</evidence>
<dbReference type="EMBL" id="BAABJQ010000024">
    <property type="protein sequence ID" value="GAA5195560.1"/>
    <property type="molecule type" value="Genomic_DNA"/>
</dbReference>
<evidence type="ECO:0000313" key="3">
    <source>
        <dbReference type="Proteomes" id="UP001501570"/>
    </source>
</evidence>
<dbReference type="Pfam" id="PF19372">
    <property type="entry name" value="DUF5947"/>
    <property type="match status" value="1"/>
</dbReference>
<feature type="region of interest" description="Disordered" evidence="1">
    <location>
        <begin position="224"/>
        <end position="249"/>
    </location>
</feature>